<dbReference type="SUPFAM" id="SSF55469">
    <property type="entry name" value="FMN-dependent nitroreductase-like"/>
    <property type="match status" value="1"/>
</dbReference>
<evidence type="ECO:0000256" key="5">
    <source>
        <dbReference type="ARBA" id="ARBA00023002"/>
    </source>
</evidence>
<protein>
    <submittedName>
        <fullName evidence="7">FMN reductase</fullName>
    </submittedName>
</protein>
<proteinExistence type="inferred from homology"/>
<dbReference type="Gene3D" id="3.40.109.10">
    <property type="entry name" value="NADH Oxidase"/>
    <property type="match status" value="1"/>
</dbReference>
<dbReference type="PANTHER" id="PTHR43673">
    <property type="entry name" value="NAD(P)H NITROREDUCTASE YDGI-RELATED"/>
    <property type="match status" value="1"/>
</dbReference>
<evidence type="ECO:0000259" key="6">
    <source>
        <dbReference type="Pfam" id="PF00881"/>
    </source>
</evidence>
<dbReference type="PANTHER" id="PTHR43673:SF2">
    <property type="entry name" value="NITROREDUCTASE"/>
    <property type="match status" value="1"/>
</dbReference>
<reference evidence="7" key="1">
    <citation type="journal article" date="2022" name="bioRxiv">
        <title>Genomics of Preaxostyla Flagellates Illuminates Evolutionary Transitions and the Path Towards Mitochondrial Loss.</title>
        <authorList>
            <person name="Novak L.V.F."/>
            <person name="Treitli S.C."/>
            <person name="Pyrih J."/>
            <person name="Halakuc P."/>
            <person name="Pipaliya S.V."/>
            <person name="Vacek V."/>
            <person name="Brzon O."/>
            <person name="Soukal P."/>
            <person name="Eme L."/>
            <person name="Dacks J.B."/>
            <person name="Karnkowska A."/>
            <person name="Elias M."/>
            <person name="Hampl V."/>
        </authorList>
    </citation>
    <scope>NUCLEOTIDE SEQUENCE</scope>
    <source>
        <strain evidence="7">RCP-MX</strain>
    </source>
</reference>
<name>A0ABQ8U7K4_9EUKA</name>
<evidence type="ECO:0000256" key="1">
    <source>
        <dbReference type="ARBA" id="ARBA00001917"/>
    </source>
</evidence>
<sequence length="174" mass="19067">MSFYEVVHQRRSIRNFSDAPVPEDKLHRILEAARLGPSAGNLQSFQIVVVRDKRVLSQLAEACHEQSQVAKAGLALVFCAVPRRCVERYRERGVQLYATQDTAIACSLATLAATAEGLGSCWVGAFNDEAVGRVIKAPPDVRPQAVLPIGVVASQPRHARELLPANDMIVLEHF</sequence>
<comment type="cofactor">
    <cofactor evidence="1">
        <name>FMN</name>
        <dbReference type="ChEBI" id="CHEBI:58210"/>
    </cofactor>
</comment>
<keyword evidence="4" id="KW-0288">FMN</keyword>
<keyword evidence="8" id="KW-1185">Reference proteome</keyword>
<keyword evidence="5" id="KW-0560">Oxidoreductase</keyword>
<dbReference type="InterPro" id="IPR029479">
    <property type="entry name" value="Nitroreductase"/>
</dbReference>
<keyword evidence="3" id="KW-0285">Flavoprotein</keyword>
<evidence type="ECO:0000256" key="2">
    <source>
        <dbReference type="ARBA" id="ARBA00007118"/>
    </source>
</evidence>
<evidence type="ECO:0000313" key="7">
    <source>
        <dbReference type="EMBL" id="KAJ4455321.1"/>
    </source>
</evidence>
<dbReference type="InterPro" id="IPR000415">
    <property type="entry name" value="Nitroreductase-like"/>
</dbReference>
<evidence type="ECO:0000256" key="4">
    <source>
        <dbReference type="ARBA" id="ARBA00022643"/>
    </source>
</evidence>
<dbReference type="EMBL" id="JAPMOS010000112">
    <property type="protein sequence ID" value="KAJ4455321.1"/>
    <property type="molecule type" value="Genomic_DNA"/>
</dbReference>
<feature type="domain" description="Nitroreductase" evidence="6">
    <location>
        <begin position="8"/>
        <end position="150"/>
    </location>
</feature>
<comment type="caution">
    <text evidence="7">The sequence shown here is derived from an EMBL/GenBank/DDBJ whole genome shotgun (WGS) entry which is preliminary data.</text>
</comment>
<organism evidence="7 8">
    <name type="scientific">Paratrimastix pyriformis</name>
    <dbReference type="NCBI Taxonomy" id="342808"/>
    <lineage>
        <taxon>Eukaryota</taxon>
        <taxon>Metamonada</taxon>
        <taxon>Preaxostyla</taxon>
        <taxon>Paratrimastigidae</taxon>
        <taxon>Paratrimastix</taxon>
    </lineage>
</organism>
<comment type="similarity">
    <text evidence="2">Belongs to the nitroreductase family.</text>
</comment>
<dbReference type="Pfam" id="PF00881">
    <property type="entry name" value="Nitroreductase"/>
    <property type="match status" value="1"/>
</dbReference>
<evidence type="ECO:0000313" key="8">
    <source>
        <dbReference type="Proteomes" id="UP001141327"/>
    </source>
</evidence>
<gene>
    <name evidence="7" type="ORF">PAPYR_9790</name>
</gene>
<dbReference type="Proteomes" id="UP001141327">
    <property type="component" value="Unassembled WGS sequence"/>
</dbReference>
<accession>A0ABQ8U7K4</accession>
<evidence type="ECO:0000256" key="3">
    <source>
        <dbReference type="ARBA" id="ARBA00022630"/>
    </source>
</evidence>